<organism evidence="2">
    <name type="scientific">Singulisphaera sp. Ch08</name>
    <dbReference type="NCBI Taxonomy" id="3120278"/>
    <lineage>
        <taxon>Bacteria</taxon>
        <taxon>Pseudomonadati</taxon>
        <taxon>Planctomycetota</taxon>
        <taxon>Planctomycetia</taxon>
        <taxon>Isosphaerales</taxon>
        <taxon>Isosphaeraceae</taxon>
        <taxon>Singulisphaera</taxon>
    </lineage>
</organism>
<protein>
    <submittedName>
        <fullName evidence="2">Uncharacterized protein</fullName>
    </submittedName>
</protein>
<sequence>MVGSTDQGGRREAEPRADAPRASTSWSIPEIRVVKDDQGRLRIDQADPATYGAYAARQLLATAEADPRYRDGMTKRSSSPSIKITYVDGVGEIQRIGVREIYCRMEGDALVLTRFENADGEKVKDLPIAVPSFDELDEDVDDVDRLHELALAELGEVPLPPAEIEPEEEPARPAPVRERRLPTGPLRQYNEVADPAPGEGPLNTPPASEPAPRSPSVTPPVTMATSATAGPPAGLTVRALDDGEAASLRALIEAKAGQTRWANGLLMQAAERHPSDRRLQNEHLANLLRVSLDLARAESRTPLAVALRGIIEEVHAYKTGVLDRDPFKAEKLALQPFARTALGPTPTDDGLVKTVSGTSQRTPAQVLAKLEDPKLARATRVKLLLEVVPELIESWRPDKESTRSEAGNENSPTIVRKLFAVANVQRQERKFIDNGMSFRKAGERYAVLEGKLPKASATDDS</sequence>
<feature type="region of interest" description="Disordered" evidence="1">
    <location>
        <begin position="157"/>
        <end position="233"/>
    </location>
</feature>
<dbReference type="EMBL" id="CP155447">
    <property type="protein sequence ID" value="XBH08063.1"/>
    <property type="molecule type" value="Genomic_DNA"/>
</dbReference>
<feature type="compositionally biased region" description="Pro residues" evidence="1">
    <location>
        <begin position="203"/>
        <end position="213"/>
    </location>
</feature>
<feature type="compositionally biased region" description="Basic and acidic residues" evidence="1">
    <location>
        <begin position="8"/>
        <end position="19"/>
    </location>
</feature>
<feature type="region of interest" description="Disordered" evidence="1">
    <location>
        <begin position="1"/>
        <end position="29"/>
    </location>
</feature>
<feature type="compositionally biased region" description="Basic and acidic residues" evidence="1">
    <location>
        <begin position="169"/>
        <end position="181"/>
    </location>
</feature>
<dbReference type="RefSeq" id="WP_406700901.1">
    <property type="nucleotide sequence ID" value="NZ_CP155447.1"/>
</dbReference>
<proteinExistence type="predicted"/>
<gene>
    <name evidence="2" type="ORF">V5E97_19105</name>
</gene>
<evidence type="ECO:0000256" key="1">
    <source>
        <dbReference type="SAM" id="MobiDB-lite"/>
    </source>
</evidence>
<name>A0AAU7CRF9_9BACT</name>
<reference evidence="2" key="1">
    <citation type="submission" date="2024-05" db="EMBL/GenBank/DDBJ databases">
        <title>Planctomycetes of the genus Singulisphaera possess chitinolytic capabilities.</title>
        <authorList>
            <person name="Ivanova A."/>
        </authorList>
    </citation>
    <scope>NUCLEOTIDE SEQUENCE</scope>
    <source>
        <strain evidence="2">Ch08T</strain>
    </source>
</reference>
<dbReference type="AlphaFoldDB" id="A0AAU7CRF9"/>
<evidence type="ECO:0000313" key="2">
    <source>
        <dbReference type="EMBL" id="XBH08063.1"/>
    </source>
</evidence>
<accession>A0AAU7CRF9</accession>